<proteinExistence type="predicted"/>
<dbReference type="HOGENOM" id="CLU_714612_0_0_1"/>
<name>A0A0D3L064_EMIH1</name>
<sequence length="387" mass="41427">MSMATACRLLGPSKYELGPAALGLPPPMPAARPDAYQLAARAGASAHGDAGASQRSAGSLSQCSSQDGAVLGRFPKPSAPFRTPAATPSLSDGGLVQSLLRQQAERDETMRQLEGKARNQHDVQICSSPQHTLPPSPGENAELKRGQQRHNEEMHALDAQRREELQTLEERLGARLKRTQEEVFGLFQRHRLVACSPPCSSPPTATAQPSPSVPLAALPLASRGALLWDPARNRGQRQAATHGAAAAAAAEAPMQRVALDPINASAAAHRQPFRAPSPSPSFAASSCGSLYNRPIAKEDLFDDAETPPGGEQGSGANSPATRVQPSASSPQPAIGGYGRPPTSRRRFHRLDSRPEEPWEREVYKRGEADRRLILRQMDPVLYADDNE</sequence>
<feature type="compositionally biased region" description="Basic and acidic residues" evidence="1">
    <location>
        <begin position="349"/>
        <end position="372"/>
    </location>
</feature>
<feature type="compositionally biased region" description="Polar residues" evidence="1">
    <location>
        <begin position="314"/>
        <end position="331"/>
    </location>
</feature>
<dbReference type="GeneID" id="17286669"/>
<feature type="compositionally biased region" description="Polar residues" evidence="1">
    <location>
        <begin position="53"/>
        <end position="67"/>
    </location>
</feature>
<evidence type="ECO:0000313" key="2">
    <source>
        <dbReference type="EnsemblProtists" id="EOD41399"/>
    </source>
</evidence>
<dbReference type="KEGG" id="ehx:EMIHUDRAFT_448786"/>
<feature type="compositionally biased region" description="Basic and acidic residues" evidence="1">
    <location>
        <begin position="141"/>
        <end position="151"/>
    </location>
</feature>
<evidence type="ECO:0000256" key="1">
    <source>
        <dbReference type="SAM" id="MobiDB-lite"/>
    </source>
</evidence>
<feature type="compositionally biased region" description="Basic and acidic residues" evidence="1">
    <location>
        <begin position="103"/>
        <end position="121"/>
    </location>
</feature>
<protein>
    <submittedName>
        <fullName evidence="2">Uncharacterized protein</fullName>
    </submittedName>
</protein>
<dbReference type="PaxDb" id="2903-EOD41399"/>
<dbReference type="EnsemblProtists" id="EOD41399">
    <property type="protein sequence ID" value="EOD41399"/>
    <property type="gene ID" value="EMIHUDRAFT_448786"/>
</dbReference>
<accession>A0A0D3L064</accession>
<keyword evidence="3" id="KW-1185">Reference proteome</keyword>
<reference evidence="3" key="1">
    <citation type="journal article" date="2013" name="Nature">
        <title>Pan genome of the phytoplankton Emiliania underpins its global distribution.</title>
        <authorList>
            <person name="Read B.A."/>
            <person name="Kegel J."/>
            <person name="Klute M.J."/>
            <person name="Kuo A."/>
            <person name="Lefebvre S.C."/>
            <person name="Maumus F."/>
            <person name="Mayer C."/>
            <person name="Miller J."/>
            <person name="Monier A."/>
            <person name="Salamov A."/>
            <person name="Young J."/>
            <person name="Aguilar M."/>
            <person name="Claverie J.M."/>
            <person name="Frickenhaus S."/>
            <person name="Gonzalez K."/>
            <person name="Herman E.K."/>
            <person name="Lin Y.C."/>
            <person name="Napier J."/>
            <person name="Ogata H."/>
            <person name="Sarno A.F."/>
            <person name="Shmutz J."/>
            <person name="Schroeder D."/>
            <person name="de Vargas C."/>
            <person name="Verret F."/>
            <person name="von Dassow P."/>
            <person name="Valentin K."/>
            <person name="Van de Peer Y."/>
            <person name="Wheeler G."/>
            <person name="Dacks J.B."/>
            <person name="Delwiche C.F."/>
            <person name="Dyhrman S.T."/>
            <person name="Glockner G."/>
            <person name="John U."/>
            <person name="Richards T."/>
            <person name="Worden A.Z."/>
            <person name="Zhang X."/>
            <person name="Grigoriev I.V."/>
            <person name="Allen A.E."/>
            <person name="Bidle K."/>
            <person name="Borodovsky M."/>
            <person name="Bowler C."/>
            <person name="Brownlee C."/>
            <person name="Cock J.M."/>
            <person name="Elias M."/>
            <person name="Gladyshev V.N."/>
            <person name="Groth M."/>
            <person name="Guda C."/>
            <person name="Hadaegh A."/>
            <person name="Iglesias-Rodriguez M.D."/>
            <person name="Jenkins J."/>
            <person name="Jones B.M."/>
            <person name="Lawson T."/>
            <person name="Leese F."/>
            <person name="Lindquist E."/>
            <person name="Lobanov A."/>
            <person name="Lomsadze A."/>
            <person name="Malik S.B."/>
            <person name="Marsh M.E."/>
            <person name="Mackinder L."/>
            <person name="Mock T."/>
            <person name="Mueller-Roeber B."/>
            <person name="Pagarete A."/>
            <person name="Parker M."/>
            <person name="Probert I."/>
            <person name="Quesneville H."/>
            <person name="Raines C."/>
            <person name="Rensing S.A."/>
            <person name="Riano-Pachon D.M."/>
            <person name="Richier S."/>
            <person name="Rokitta S."/>
            <person name="Shiraiwa Y."/>
            <person name="Soanes D.M."/>
            <person name="van der Giezen M."/>
            <person name="Wahlund T.M."/>
            <person name="Williams B."/>
            <person name="Wilson W."/>
            <person name="Wolfe G."/>
            <person name="Wurch L.L."/>
        </authorList>
    </citation>
    <scope>NUCLEOTIDE SEQUENCE</scope>
</reference>
<evidence type="ECO:0000313" key="3">
    <source>
        <dbReference type="Proteomes" id="UP000013827"/>
    </source>
</evidence>
<reference evidence="2" key="2">
    <citation type="submission" date="2024-10" db="UniProtKB">
        <authorList>
            <consortium name="EnsemblProtists"/>
        </authorList>
    </citation>
    <scope>IDENTIFICATION</scope>
</reference>
<feature type="region of interest" description="Disordered" evidence="1">
    <location>
        <begin position="40"/>
        <end position="151"/>
    </location>
</feature>
<dbReference type="RefSeq" id="XP_005793828.1">
    <property type="nucleotide sequence ID" value="XM_005793771.1"/>
</dbReference>
<feature type="region of interest" description="Disordered" evidence="1">
    <location>
        <begin position="300"/>
        <end position="387"/>
    </location>
</feature>
<organism evidence="2 3">
    <name type="scientific">Emiliania huxleyi (strain CCMP1516)</name>
    <dbReference type="NCBI Taxonomy" id="280463"/>
    <lineage>
        <taxon>Eukaryota</taxon>
        <taxon>Haptista</taxon>
        <taxon>Haptophyta</taxon>
        <taxon>Prymnesiophyceae</taxon>
        <taxon>Isochrysidales</taxon>
        <taxon>Noelaerhabdaceae</taxon>
        <taxon>Emiliania</taxon>
    </lineage>
</organism>
<dbReference type="Proteomes" id="UP000013827">
    <property type="component" value="Unassembled WGS sequence"/>
</dbReference>
<feature type="compositionally biased region" description="Low complexity" evidence="1">
    <location>
        <begin position="40"/>
        <end position="52"/>
    </location>
</feature>
<dbReference type="AlphaFoldDB" id="A0A0D3L064"/>